<name>A0A4C1Y011_EUMVA</name>
<proteinExistence type="predicted"/>
<dbReference type="Proteomes" id="UP000299102">
    <property type="component" value="Unassembled WGS sequence"/>
</dbReference>
<evidence type="ECO:0000313" key="2">
    <source>
        <dbReference type="EMBL" id="GBP67899.1"/>
    </source>
</evidence>
<feature type="compositionally biased region" description="Polar residues" evidence="1">
    <location>
        <begin position="186"/>
        <end position="195"/>
    </location>
</feature>
<comment type="caution">
    <text evidence="2">The sequence shown here is derived from an EMBL/GenBank/DDBJ whole genome shotgun (WGS) entry which is preliminary data.</text>
</comment>
<evidence type="ECO:0000256" key="1">
    <source>
        <dbReference type="SAM" id="MobiDB-lite"/>
    </source>
</evidence>
<feature type="region of interest" description="Disordered" evidence="1">
    <location>
        <begin position="222"/>
        <end position="245"/>
    </location>
</feature>
<dbReference type="AlphaFoldDB" id="A0A4C1Y011"/>
<keyword evidence="3" id="KW-1185">Reference proteome</keyword>
<sequence length="386" mass="42761">MNPAPARAQHPAVGARALNREDRFPRVTCRAGSPRRLTGSARGDGLMLAARRAPARPRRGRRAAVVARLVLRSWTCGFARWDIQRVFLHFCNERALFQSNPLYGPLTTVSESCYERTHGRGVSVSRKRRVVYEFSCFPRVARRAGSKVGHLEGERSKTHRAGVCGEAASAGQRPCSHLNRLKPTTVPATGQSLMGSATPGKKPRPLEVKLRGRNEDICKCAPAARHPPRPDKSEFQYSQSGRMRGQTLRVPRSGAAYGYRLAAGLSCLHVFLPVLWREGCLYLFPLSIGKVWSTYSQFEGLQLWYYRHKAKIPGPAASALRRSPPSVDLIEKSRPAGRRSGRRGRRVGASPERDPASLTPPAAPFASYRTRHSIPKCRTKLLSDIG</sequence>
<organism evidence="2 3">
    <name type="scientific">Eumeta variegata</name>
    <name type="common">Bagworm moth</name>
    <name type="synonym">Eumeta japonica</name>
    <dbReference type="NCBI Taxonomy" id="151549"/>
    <lineage>
        <taxon>Eukaryota</taxon>
        <taxon>Metazoa</taxon>
        <taxon>Ecdysozoa</taxon>
        <taxon>Arthropoda</taxon>
        <taxon>Hexapoda</taxon>
        <taxon>Insecta</taxon>
        <taxon>Pterygota</taxon>
        <taxon>Neoptera</taxon>
        <taxon>Endopterygota</taxon>
        <taxon>Lepidoptera</taxon>
        <taxon>Glossata</taxon>
        <taxon>Ditrysia</taxon>
        <taxon>Tineoidea</taxon>
        <taxon>Psychidae</taxon>
        <taxon>Oiketicinae</taxon>
        <taxon>Eumeta</taxon>
    </lineage>
</organism>
<feature type="region of interest" description="Disordered" evidence="1">
    <location>
        <begin position="186"/>
        <end position="205"/>
    </location>
</feature>
<dbReference type="EMBL" id="BGZK01000995">
    <property type="protein sequence ID" value="GBP67899.1"/>
    <property type="molecule type" value="Genomic_DNA"/>
</dbReference>
<reference evidence="2 3" key="1">
    <citation type="journal article" date="2019" name="Commun. Biol.">
        <title>The bagworm genome reveals a unique fibroin gene that provides high tensile strength.</title>
        <authorList>
            <person name="Kono N."/>
            <person name="Nakamura H."/>
            <person name="Ohtoshi R."/>
            <person name="Tomita M."/>
            <person name="Numata K."/>
            <person name="Arakawa K."/>
        </authorList>
    </citation>
    <scope>NUCLEOTIDE SEQUENCE [LARGE SCALE GENOMIC DNA]</scope>
</reference>
<accession>A0A4C1Y011</accession>
<evidence type="ECO:0000313" key="3">
    <source>
        <dbReference type="Proteomes" id="UP000299102"/>
    </source>
</evidence>
<feature type="compositionally biased region" description="Basic residues" evidence="1">
    <location>
        <begin position="335"/>
        <end position="346"/>
    </location>
</feature>
<feature type="region of interest" description="Disordered" evidence="1">
    <location>
        <begin position="316"/>
        <end position="371"/>
    </location>
</feature>
<protein>
    <submittedName>
        <fullName evidence="2">Uncharacterized protein</fullName>
    </submittedName>
</protein>
<gene>
    <name evidence="2" type="ORF">EVAR_38367_1</name>
</gene>